<accession>A0AA88DMC9</accession>
<protein>
    <submittedName>
        <fullName evidence="2">Uncharacterized protein</fullName>
    </submittedName>
</protein>
<feature type="compositionally biased region" description="Basic and acidic residues" evidence="1">
    <location>
        <begin position="78"/>
        <end position="93"/>
    </location>
</feature>
<reference evidence="2" key="1">
    <citation type="submission" date="2023-07" db="EMBL/GenBank/DDBJ databases">
        <title>draft genome sequence of fig (Ficus carica).</title>
        <authorList>
            <person name="Takahashi T."/>
            <person name="Nishimura K."/>
        </authorList>
    </citation>
    <scope>NUCLEOTIDE SEQUENCE</scope>
</reference>
<organism evidence="2 3">
    <name type="scientific">Ficus carica</name>
    <name type="common">Common fig</name>
    <dbReference type="NCBI Taxonomy" id="3494"/>
    <lineage>
        <taxon>Eukaryota</taxon>
        <taxon>Viridiplantae</taxon>
        <taxon>Streptophyta</taxon>
        <taxon>Embryophyta</taxon>
        <taxon>Tracheophyta</taxon>
        <taxon>Spermatophyta</taxon>
        <taxon>Magnoliopsida</taxon>
        <taxon>eudicotyledons</taxon>
        <taxon>Gunneridae</taxon>
        <taxon>Pentapetalae</taxon>
        <taxon>rosids</taxon>
        <taxon>fabids</taxon>
        <taxon>Rosales</taxon>
        <taxon>Moraceae</taxon>
        <taxon>Ficeae</taxon>
        <taxon>Ficus</taxon>
    </lineage>
</organism>
<evidence type="ECO:0000313" key="3">
    <source>
        <dbReference type="Proteomes" id="UP001187192"/>
    </source>
</evidence>
<sequence length="102" mass="11708">MKIYLWEAKRPPWTSRRCPSGPSLTLKTPNSRDKQGFSSNENHQKEQRSRIGYSTHQDTESKREDEGAESGASWGRARRGESTDRRSESKKEDQAEEEEGHG</sequence>
<evidence type="ECO:0000256" key="1">
    <source>
        <dbReference type="SAM" id="MobiDB-lite"/>
    </source>
</evidence>
<proteinExistence type="predicted"/>
<dbReference type="Proteomes" id="UP001187192">
    <property type="component" value="Unassembled WGS sequence"/>
</dbReference>
<evidence type="ECO:0000313" key="2">
    <source>
        <dbReference type="EMBL" id="GMN57958.1"/>
    </source>
</evidence>
<dbReference type="AlphaFoldDB" id="A0AA88DMC9"/>
<comment type="caution">
    <text evidence="2">The sequence shown here is derived from an EMBL/GenBank/DDBJ whole genome shotgun (WGS) entry which is preliminary data.</text>
</comment>
<gene>
    <name evidence="2" type="ORF">TIFTF001_027053</name>
</gene>
<feature type="region of interest" description="Disordered" evidence="1">
    <location>
        <begin position="1"/>
        <end position="102"/>
    </location>
</feature>
<dbReference type="Gramene" id="FCD_00022488-RA">
    <property type="protein sequence ID" value="FCD_00022488-RA:cds"/>
    <property type="gene ID" value="FCD_00022488"/>
</dbReference>
<name>A0AA88DMC9_FICCA</name>
<dbReference type="EMBL" id="BTGU01000074">
    <property type="protein sequence ID" value="GMN57958.1"/>
    <property type="molecule type" value="Genomic_DNA"/>
</dbReference>
<keyword evidence="3" id="KW-1185">Reference proteome</keyword>